<sequence>MNGQIKEIAMRLRGLRDVLNISVDEIATACKVSAEEYESYESGKTDIPVGVLENISKKYDIGLTALLFGDEPHMKSFYLTRAGEGTAMERTRAYKYQALASGFIGRKADPFVVTVEPDAEEKPIHLNSHSGQELNFVLEGKLLLSVDGHEMILNQGDSLYFDATLPHGMKALEGKPVKFLAVIL</sequence>
<evidence type="ECO:0000256" key="1">
    <source>
        <dbReference type="ARBA" id="ARBA00023125"/>
    </source>
</evidence>
<dbReference type="PANTHER" id="PTHR46797">
    <property type="entry name" value="HTH-TYPE TRANSCRIPTIONAL REGULATOR"/>
    <property type="match status" value="1"/>
</dbReference>
<dbReference type="SUPFAM" id="SSF47413">
    <property type="entry name" value="lambda repressor-like DNA-binding domains"/>
    <property type="match status" value="1"/>
</dbReference>
<keyword evidence="5" id="KW-1185">Reference proteome</keyword>
<dbReference type="AlphaFoldDB" id="X5DJ07"/>
<dbReference type="GO" id="GO:0005829">
    <property type="term" value="C:cytosol"/>
    <property type="evidence" value="ECO:0007669"/>
    <property type="project" value="TreeGrafter"/>
</dbReference>
<dbReference type="OrthoDB" id="9805356at2"/>
<dbReference type="InterPro" id="IPR050807">
    <property type="entry name" value="TransReg_Diox_bact_type"/>
</dbReference>
<dbReference type="KEGG" id="dori:FH5T_15115"/>
<dbReference type="SUPFAM" id="SSF51182">
    <property type="entry name" value="RmlC-like cupins"/>
    <property type="match status" value="1"/>
</dbReference>
<dbReference type="eggNOG" id="COG1396">
    <property type="taxonomic scope" value="Bacteria"/>
</dbReference>
<dbReference type="PANTHER" id="PTHR46797:SF19">
    <property type="entry name" value="BLL2473 PROTEIN"/>
    <property type="match status" value="1"/>
</dbReference>
<dbReference type="CDD" id="cd00093">
    <property type="entry name" value="HTH_XRE"/>
    <property type="match status" value="1"/>
</dbReference>
<dbReference type="InterPro" id="IPR011051">
    <property type="entry name" value="RmlC_Cupin_sf"/>
</dbReference>
<dbReference type="CDD" id="cd02209">
    <property type="entry name" value="cupin_XRE_C"/>
    <property type="match status" value="1"/>
</dbReference>
<dbReference type="Gene3D" id="2.60.120.10">
    <property type="entry name" value="Jelly Rolls"/>
    <property type="match status" value="1"/>
</dbReference>
<dbReference type="SMART" id="SM00530">
    <property type="entry name" value="HTH_XRE"/>
    <property type="match status" value="1"/>
</dbReference>
<dbReference type="GO" id="GO:0003677">
    <property type="term" value="F:DNA binding"/>
    <property type="evidence" value="ECO:0007669"/>
    <property type="project" value="UniProtKB-KW"/>
</dbReference>
<dbReference type="PROSITE" id="PS50943">
    <property type="entry name" value="HTH_CROC1"/>
    <property type="match status" value="1"/>
</dbReference>
<dbReference type="Proteomes" id="UP000181981">
    <property type="component" value="Unassembled WGS sequence"/>
</dbReference>
<dbReference type="STRING" id="1168034.FH5T_15115"/>
<dbReference type="InterPro" id="IPR013096">
    <property type="entry name" value="Cupin_2"/>
</dbReference>
<evidence type="ECO:0000313" key="6">
    <source>
        <dbReference type="Proteomes" id="UP000181981"/>
    </source>
</evidence>
<accession>X5DJ07</accession>
<keyword evidence="1" id="KW-0238">DNA-binding</keyword>
<reference evidence="4 6" key="2">
    <citation type="submission" date="2016-10" db="EMBL/GenBank/DDBJ databases">
        <authorList>
            <person name="de Groot N.N."/>
        </authorList>
    </citation>
    <scope>NUCLEOTIDE SEQUENCE [LARGE SCALE GENOMIC DNA]</scope>
    <source>
        <strain evidence="4 6">DSM 25947</strain>
    </source>
</reference>
<dbReference type="eggNOG" id="COG0662">
    <property type="taxonomic scope" value="Bacteria"/>
</dbReference>
<dbReference type="EMBL" id="FOHT01000013">
    <property type="protein sequence ID" value="SET44379.1"/>
    <property type="molecule type" value="Genomic_DNA"/>
</dbReference>
<gene>
    <name evidence="3" type="ORF">FH5T_15115</name>
    <name evidence="4" type="ORF">SAMN05444285_11341</name>
</gene>
<feature type="domain" description="HTH cro/C1-type" evidence="2">
    <location>
        <begin position="12"/>
        <end position="66"/>
    </location>
</feature>
<evidence type="ECO:0000259" key="2">
    <source>
        <dbReference type="PROSITE" id="PS50943"/>
    </source>
</evidence>
<reference evidence="3 5" key="1">
    <citation type="submission" date="2014-03" db="EMBL/GenBank/DDBJ databases">
        <title>Complete genome sequence of a deeply braunched marine Bacteroidia bacterium Draconibacterium orientale type strain FH5T.</title>
        <authorList>
            <person name="Li X."/>
            <person name="Wang X."/>
            <person name="Xie Z."/>
            <person name="Du Z."/>
            <person name="Chen G."/>
        </authorList>
    </citation>
    <scope>NUCLEOTIDE SEQUENCE [LARGE SCALE GENOMIC DNA]</scope>
    <source>
        <strain evidence="3 5">FH5</strain>
    </source>
</reference>
<protein>
    <submittedName>
        <fullName evidence="3 4">Transcriptional regulator</fullName>
    </submittedName>
</protein>
<dbReference type="HOGENOM" id="CLU_085376_3_2_10"/>
<evidence type="ECO:0000313" key="5">
    <source>
        <dbReference type="Proteomes" id="UP000023772"/>
    </source>
</evidence>
<dbReference type="RefSeq" id="WP_038560183.1">
    <property type="nucleotide sequence ID" value="NZ_FOHT01000013.1"/>
</dbReference>
<dbReference type="InterPro" id="IPR001387">
    <property type="entry name" value="Cro/C1-type_HTH"/>
</dbReference>
<dbReference type="Proteomes" id="UP000023772">
    <property type="component" value="Chromosome"/>
</dbReference>
<name>X5DJ07_9BACT</name>
<dbReference type="Gene3D" id="1.10.260.40">
    <property type="entry name" value="lambda repressor-like DNA-binding domains"/>
    <property type="match status" value="1"/>
</dbReference>
<evidence type="ECO:0000313" key="4">
    <source>
        <dbReference type="EMBL" id="SET44379.1"/>
    </source>
</evidence>
<proteinExistence type="predicted"/>
<dbReference type="GO" id="GO:0003700">
    <property type="term" value="F:DNA-binding transcription factor activity"/>
    <property type="evidence" value="ECO:0007669"/>
    <property type="project" value="TreeGrafter"/>
</dbReference>
<evidence type="ECO:0000313" key="3">
    <source>
        <dbReference type="EMBL" id="AHW60517.1"/>
    </source>
</evidence>
<dbReference type="InterPro" id="IPR010982">
    <property type="entry name" value="Lambda_DNA-bd_dom_sf"/>
</dbReference>
<dbReference type="InterPro" id="IPR014710">
    <property type="entry name" value="RmlC-like_jellyroll"/>
</dbReference>
<dbReference type="Pfam" id="PF07883">
    <property type="entry name" value="Cupin_2"/>
    <property type="match status" value="1"/>
</dbReference>
<organism evidence="4 6">
    <name type="scientific">Draconibacterium orientale</name>
    <dbReference type="NCBI Taxonomy" id="1168034"/>
    <lineage>
        <taxon>Bacteria</taxon>
        <taxon>Pseudomonadati</taxon>
        <taxon>Bacteroidota</taxon>
        <taxon>Bacteroidia</taxon>
        <taxon>Marinilabiliales</taxon>
        <taxon>Prolixibacteraceae</taxon>
        <taxon>Draconibacterium</taxon>
    </lineage>
</organism>
<dbReference type="EMBL" id="CP007451">
    <property type="protein sequence ID" value="AHW60517.1"/>
    <property type="molecule type" value="Genomic_DNA"/>
</dbReference>